<feature type="transmembrane region" description="Helical" evidence="7">
    <location>
        <begin position="253"/>
        <end position="277"/>
    </location>
</feature>
<dbReference type="KEGG" id="suln:FJR47_09580"/>
<proteinExistence type="inferred from homology"/>
<comment type="subcellular location">
    <subcellularLocation>
        <location evidence="1">Cell membrane</location>
        <topology evidence="1">Multi-pass membrane protein</topology>
    </subcellularLocation>
</comment>
<dbReference type="PANTHER" id="PTHR34856">
    <property type="entry name" value="PROTEIN NRFD"/>
    <property type="match status" value="1"/>
</dbReference>
<evidence type="ECO:0000256" key="2">
    <source>
        <dbReference type="ARBA" id="ARBA00008929"/>
    </source>
</evidence>
<evidence type="ECO:0000256" key="1">
    <source>
        <dbReference type="ARBA" id="ARBA00004651"/>
    </source>
</evidence>
<name>A0AAJ4DNF3_9BACT</name>
<organism evidence="8 9">
    <name type="scientific">Sulfurimonas xiamenensis</name>
    <dbReference type="NCBI Taxonomy" id="2590021"/>
    <lineage>
        <taxon>Bacteria</taxon>
        <taxon>Pseudomonadati</taxon>
        <taxon>Campylobacterota</taxon>
        <taxon>Epsilonproteobacteria</taxon>
        <taxon>Campylobacterales</taxon>
        <taxon>Sulfurimonadaceae</taxon>
        <taxon>Sulfurimonas</taxon>
    </lineage>
</organism>
<keyword evidence="3" id="KW-1003">Cell membrane</keyword>
<feature type="transmembrane region" description="Helical" evidence="7">
    <location>
        <begin position="180"/>
        <end position="201"/>
    </location>
</feature>
<feature type="transmembrane region" description="Helical" evidence="7">
    <location>
        <begin position="30"/>
        <end position="52"/>
    </location>
</feature>
<evidence type="ECO:0000256" key="6">
    <source>
        <dbReference type="ARBA" id="ARBA00023136"/>
    </source>
</evidence>
<evidence type="ECO:0000313" key="9">
    <source>
        <dbReference type="Proteomes" id="UP000326061"/>
    </source>
</evidence>
<comment type="similarity">
    <text evidence="2">Belongs to the NrfD family.</text>
</comment>
<keyword evidence="5 7" id="KW-1133">Transmembrane helix</keyword>
<evidence type="ECO:0000256" key="7">
    <source>
        <dbReference type="SAM" id="Phobius"/>
    </source>
</evidence>
<dbReference type="Proteomes" id="UP000326061">
    <property type="component" value="Chromosome"/>
</dbReference>
<dbReference type="RefSeq" id="WP_152300214.1">
    <property type="nucleotide sequence ID" value="NZ_CP041166.1"/>
</dbReference>
<keyword evidence="9" id="KW-1185">Reference proteome</keyword>
<reference evidence="9" key="1">
    <citation type="submission" date="2019-06" db="EMBL/GenBank/DDBJ databases">
        <title>Sulfurimonas gotlandica sp. nov., a chemoautotrophic and psychrotolerant epsilonproteobacterium isolated from a pelagic redoxcline, and an emended description of the genus Sulfurimonas.</title>
        <authorList>
            <person name="Wang S."/>
            <person name="Jiang L."/>
            <person name="Shao Z."/>
        </authorList>
    </citation>
    <scope>NUCLEOTIDE SEQUENCE [LARGE SCALE GENOMIC DNA]</scope>
    <source>
        <strain evidence="9">1-1N</strain>
    </source>
</reference>
<evidence type="ECO:0000256" key="4">
    <source>
        <dbReference type="ARBA" id="ARBA00022692"/>
    </source>
</evidence>
<feature type="transmembrane region" description="Helical" evidence="7">
    <location>
        <begin position="283"/>
        <end position="310"/>
    </location>
</feature>
<dbReference type="InterPro" id="IPR005614">
    <property type="entry name" value="NrfD-like"/>
</dbReference>
<dbReference type="PANTHER" id="PTHR34856:SF2">
    <property type="entry name" value="PROTEIN NRFD"/>
    <property type="match status" value="1"/>
</dbReference>
<feature type="transmembrane region" description="Helical" evidence="7">
    <location>
        <begin position="317"/>
        <end position="336"/>
    </location>
</feature>
<accession>A0AAJ4DNF3</accession>
<evidence type="ECO:0000256" key="5">
    <source>
        <dbReference type="ARBA" id="ARBA00022989"/>
    </source>
</evidence>
<dbReference type="EMBL" id="CP041166">
    <property type="protein sequence ID" value="QFR44154.1"/>
    <property type="molecule type" value="Genomic_DNA"/>
</dbReference>
<feature type="transmembrane region" description="Helical" evidence="7">
    <location>
        <begin position="107"/>
        <end position="126"/>
    </location>
</feature>
<feature type="transmembrane region" description="Helical" evidence="7">
    <location>
        <begin position="72"/>
        <end position="95"/>
    </location>
</feature>
<feature type="transmembrane region" description="Helical" evidence="7">
    <location>
        <begin position="146"/>
        <end position="168"/>
    </location>
</feature>
<evidence type="ECO:0000256" key="3">
    <source>
        <dbReference type="ARBA" id="ARBA00022475"/>
    </source>
</evidence>
<dbReference type="AlphaFoldDB" id="A0AAJ4DNF3"/>
<keyword evidence="6 7" id="KW-0472">Membrane</keyword>
<evidence type="ECO:0000313" key="8">
    <source>
        <dbReference type="EMBL" id="QFR44154.1"/>
    </source>
</evidence>
<feature type="transmembrane region" description="Helical" evidence="7">
    <location>
        <begin position="213"/>
        <end position="233"/>
    </location>
</feature>
<protein>
    <submittedName>
        <fullName evidence="8">Molybdopterin oxidoreductase</fullName>
    </submittedName>
</protein>
<keyword evidence="4 7" id="KW-0812">Transmembrane</keyword>
<feature type="transmembrane region" description="Helical" evidence="7">
    <location>
        <begin position="371"/>
        <end position="388"/>
    </location>
</feature>
<gene>
    <name evidence="8" type="ORF">FJR47_09580</name>
</gene>
<sequence>MSLREKINTIVPIRDDFSMKSLLSFEKTPFNIFMAVLSIALFLWMSYGIGVYLSHGHHAYNVTREHPWGLMIAMYVFFVVSSTGLCIISSFGHVFKIPGFAIIGKRAIMGAILTILSGFVVIAFEIGHPVTMMIYNVMSPGLTSAIWWMGTLYGLYLTFIILEFIFLARNDHKWSGWFGIGGLVVGIAAHSNLGSVFGFLVARPISNGVFYPIYFILSAMITGIYLLFLIYGFRYKLKFPPEVQEFLYKIGKLLALLLAILIFFETWRFLTAIYGGMPERADVAMHILGSAPFIYGEVLLGMVIPFLIAFTSKGRATVSLVFASITGMVGIFFMRYDLVHDTQLAPMMTLKKREYQLEPSWVEYFPSSTEMAISIGAIGFCFILYYIADKAFDLDHSKEDIHH</sequence>
<dbReference type="InterPro" id="IPR052049">
    <property type="entry name" value="Electron_transfer_protein"/>
</dbReference>
<dbReference type="Pfam" id="PF03916">
    <property type="entry name" value="NrfD"/>
    <property type="match status" value="1"/>
</dbReference>
<dbReference type="GO" id="GO:0005886">
    <property type="term" value="C:plasma membrane"/>
    <property type="evidence" value="ECO:0007669"/>
    <property type="project" value="UniProtKB-SubCell"/>
</dbReference>